<sequence length="181" mass="21361">MAHRRRGESSGIVRQRSLSEHESFERWKALPPLLQFIVNPYDAPVWRPSRTRSTESSGSSSQLPYARRQLMPRTPVAFPYALFDIVQDPSNSEWIRWNNDGDEFQFCDWSLLIGELSRRGMAAKKKESVSKNLHDYEFASLTDSRRRIPDQDGLVWHKFRHPNFQQGRRDLISGIVRRYRR</sequence>
<dbReference type="Pfam" id="PF00447">
    <property type="entry name" value="HSF_DNA-bind"/>
    <property type="match status" value="1"/>
</dbReference>
<comment type="caution">
    <text evidence="6">The sequence shown here is derived from an EMBL/GenBank/DDBJ whole genome shotgun (WGS) entry which is preliminary data.</text>
</comment>
<keyword evidence="6" id="KW-0346">Stress response</keyword>
<dbReference type="GO" id="GO:0005634">
    <property type="term" value="C:nucleus"/>
    <property type="evidence" value="ECO:0007669"/>
    <property type="project" value="UniProtKB-SubCell"/>
</dbReference>
<dbReference type="AlphaFoldDB" id="A0A9W8IJF2"/>
<name>A0A9W8IJF2_9FUNG</name>
<dbReference type="InterPro" id="IPR036388">
    <property type="entry name" value="WH-like_DNA-bd_sf"/>
</dbReference>
<keyword evidence="3" id="KW-0539">Nucleus</keyword>
<reference evidence="6" key="1">
    <citation type="submission" date="2022-07" db="EMBL/GenBank/DDBJ databases">
        <title>Phylogenomic reconstructions and comparative analyses of Kickxellomycotina fungi.</title>
        <authorList>
            <person name="Reynolds N.K."/>
            <person name="Stajich J.E."/>
            <person name="Barry K."/>
            <person name="Grigoriev I.V."/>
            <person name="Crous P."/>
            <person name="Smith M.E."/>
        </authorList>
    </citation>
    <scope>NUCLEOTIDE SEQUENCE</scope>
    <source>
        <strain evidence="6">NRRL 1566</strain>
    </source>
</reference>
<dbReference type="Proteomes" id="UP001139887">
    <property type="component" value="Unassembled WGS sequence"/>
</dbReference>
<evidence type="ECO:0000256" key="3">
    <source>
        <dbReference type="ARBA" id="ARBA00023242"/>
    </source>
</evidence>
<dbReference type="EMBL" id="JANBUW010000001">
    <property type="protein sequence ID" value="KAJ2852720.1"/>
    <property type="molecule type" value="Genomic_DNA"/>
</dbReference>
<keyword evidence="7" id="KW-1185">Reference proteome</keyword>
<dbReference type="GO" id="GO:0003700">
    <property type="term" value="F:DNA-binding transcription factor activity"/>
    <property type="evidence" value="ECO:0007669"/>
    <property type="project" value="InterPro"/>
</dbReference>
<evidence type="ECO:0000256" key="4">
    <source>
        <dbReference type="RuleBase" id="RU004020"/>
    </source>
</evidence>
<dbReference type="OrthoDB" id="5541326at2759"/>
<gene>
    <name evidence="6" type="primary">CTA8_1</name>
    <name evidence="6" type="ORF">IWW36_000077</name>
</gene>
<protein>
    <submittedName>
        <fullName evidence="6">Heat shock transcription factor</fullName>
    </submittedName>
</protein>
<dbReference type="InterPro" id="IPR036390">
    <property type="entry name" value="WH_DNA-bd_sf"/>
</dbReference>
<evidence type="ECO:0000256" key="2">
    <source>
        <dbReference type="ARBA" id="ARBA00023125"/>
    </source>
</evidence>
<feature type="domain" description="HSF-type DNA-binding" evidence="5">
    <location>
        <begin position="74"/>
        <end position="178"/>
    </location>
</feature>
<accession>A0A9W8IJF2</accession>
<evidence type="ECO:0000259" key="5">
    <source>
        <dbReference type="SMART" id="SM00415"/>
    </source>
</evidence>
<dbReference type="SMART" id="SM00415">
    <property type="entry name" value="HSF"/>
    <property type="match status" value="1"/>
</dbReference>
<evidence type="ECO:0000313" key="6">
    <source>
        <dbReference type="EMBL" id="KAJ2852720.1"/>
    </source>
</evidence>
<comment type="subcellular location">
    <subcellularLocation>
        <location evidence="1">Nucleus</location>
    </subcellularLocation>
</comment>
<dbReference type="InterPro" id="IPR000232">
    <property type="entry name" value="HSF_DNA-bd"/>
</dbReference>
<dbReference type="SUPFAM" id="SSF46785">
    <property type="entry name" value="Winged helix' DNA-binding domain"/>
    <property type="match status" value="1"/>
</dbReference>
<evidence type="ECO:0000256" key="1">
    <source>
        <dbReference type="ARBA" id="ARBA00004123"/>
    </source>
</evidence>
<organism evidence="6 7">
    <name type="scientific">Coemansia brasiliensis</name>
    <dbReference type="NCBI Taxonomy" id="2650707"/>
    <lineage>
        <taxon>Eukaryota</taxon>
        <taxon>Fungi</taxon>
        <taxon>Fungi incertae sedis</taxon>
        <taxon>Zoopagomycota</taxon>
        <taxon>Kickxellomycotina</taxon>
        <taxon>Kickxellomycetes</taxon>
        <taxon>Kickxellales</taxon>
        <taxon>Kickxellaceae</taxon>
        <taxon>Coemansia</taxon>
    </lineage>
</organism>
<comment type="similarity">
    <text evidence="4">Belongs to the HSF family.</text>
</comment>
<proteinExistence type="inferred from homology"/>
<dbReference type="Gene3D" id="1.10.10.10">
    <property type="entry name" value="Winged helix-like DNA-binding domain superfamily/Winged helix DNA-binding domain"/>
    <property type="match status" value="1"/>
</dbReference>
<dbReference type="GO" id="GO:0043565">
    <property type="term" value="F:sequence-specific DNA binding"/>
    <property type="evidence" value="ECO:0007669"/>
    <property type="project" value="InterPro"/>
</dbReference>
<keyword evidence="2" id="KW-0238">DNA-binding</keyword>
<evidence type="ECO:0000313" key="7">
    <source>
        <dbReference type="Proteomes" id="UP001139887"/>
    </source>
</evidence>